<dbReference type="RefSeq" id="WP_133820428.1">
    <property type="nucleotide sequence ID" value="NZ_SNZH01000013.1"/>
</dbReference>
<protein>
    <submittedName>
        <fullName evidence="2">Uncharacterized protein</fullName>
    </submittedName>
</protein>
<dbReference type="EMBL" id="SNZH01000013">
    <property type="protein sequence ID" value="TDR40484.1"/>
    <property type="molecule type" value="Genomic_DNA"/>
</dbReference>
<evidence type="ECO:0000256" key="1">
    <source>
        <dbReference type="SAM" id="MobiDB-lite"/>
    </source>
</evidence>
<keyword evidence="3" id="KW-1185">Reference proteome</keyword>
<reference evidence="2 3" key="1">
    <citation type="submission" date="2019-03" db="EMBL/GenBank/DDBJ databases">
        <title>Genomic Encyclopedia of Type Strains, Phase IV (KMG-IV): sequencing the most valuable type-strain genomes for metagenomic binning, comparative biology and taxonomic classification.</title>
        <authorList>
            <person name="Goeker M."/>
        </authorList>
    </citation>
    <scope>NUCLEOTIDE SEQUENCE [LARGE SCALE GENOMIC DNA]</scope>
    <source>
        <strain evidence="2 3">DSM 21667</strain>
    </source>
</reference>
<dbReference type="AlphaFoldDB" id="A0A4R6YRK2"/>
<organism evidence="2 3">
    <name type="scientific">Tahibacter aquaticus</name>
    <dbReference type="NCBI Taxonomy" id="520092"/>
    <lineage>
        <taxon>Bacteria</taxon>
        <taxon>Pseudomonadati</taxon>
        <taxon>Pseudomonadota</taxon>
        <taxon>Gammaproteobacteria</taxon>
        <taxon>Lysobacterales</taxon>
        <taxon>Rhodanobacteraceae</taxon>
        <taxon>Tahibacter</taxon>
    </lineage>
</organism>
<evidence type="ECO:0000313" key="2">
    <source>
        <dbReference type="EMBL" id="TDR40484.1"/>
    </source>
</evidence>
<dbReference type="Proteomes" id="UP000295293">
    <property type="component" value="Unassembled WGS sequence"/>
</dbReference>
<dbReference type="OrthoDB" id="3174560at2"/>
<sequence>MSTTLRETTLRELAAAGALRRVCAAGQVGGFAVAVFCGTAATETYLASTRGEVRVFPNLTTLAAHLRRLGIEQFEVNTAGYEPARVRKARPDRARALRRTRTTPTQPRLFEGTS</sequence>
<name>A0A4R6YRK2_9GAMM</name>
<proteinExistence type="predicted"/>
<feature type="region of interest" description="Disordered" evidence="1">
    <location>
        <begin position="85"/>
        <end position="114"/>
    </location>
</feature>
<accession>A0A4R6YRK2</accession>
<evidence type="ECO:0000313" key="3">
    <source>
        <dbReference type="Proteomes" id="UP000295293"/>
    </source>
</evidence>
<gene>
    <name evidence="2" type="ORF">DFR29_113186</name>
</gene>
<comment type="caution">
    <text evidence="2">The sequence shown here is derived from an EMBL/GenBank/DDBJ whole genome shotgun (WGS) entry which is preliminary data.</text>
</comment>